<comment type="caution">
    <text evidence="1">The sequence shown here is derived from an EMBL/GenBank/DDBJ whole genome shotgun (WGS) entry which is preliminary data.</text>
</comment>
<sequence length="95" mass="10165">MKSYIYFGLEHHQKAPELFGVLTTSPELNWVGLDHLVSALDAGESIQIRPASNAERVRADATIALYEVGALLAGKLESLLDAPGTESESAEGAKQ</sequence>
<gene>
    <name evidence="1" type="ORF">GM655_07455</name>
</gene>
<dbReference type="Proteomes" id="UP000735592">
    <property type="component" value="Unassembled WGS sequence"/>
</dbReference>
<accession>A0ABW9SKF7</accession>
<keyword evidence="2" id="KW-1185">Reference proteome</keyword>
<dbReference type="RefSeq" id="WP_155433894.1">
    <property type="nucleotide sequence ID" value="NZ_JBHLXK010000003.1"/>
</dbReference>
<protein>
    <submittedName>
        <fullName evidence="1">Uncharacterized protein</fullName>
    </submittedName>
</protein>
<evidence type="ECO:0000313" key="1">
    <source>
        <dbReference type="EMBL" id="MTW32658.1"/>
    </source>
</evidence>
<proteinExistence type="predicted"/>
<dbReference type="EMBL" id="WNKW01000001">
    <property type="protein sequence ID" value="MTW32658.1"/>
    <property type="molecule type" value="Genomic_DNA"/>
</dbReference>
<name>A0ABW9SKF7_9BURK</name>
<organism evidence="1 2">
    <name type="scientific">Pseudoduganella danionis</name>
    <dbReference type="NCBI Taxonomy" id="1890295"/>
    <lineage>
        <taxon>Bacteria</taxon>
        <taxon>Pseudomonadati</taxon>
        <taxon>Pseudomonadota</taxon>
        <taxon>Betaproteobacteria</taxon>
        <taxon>Burkholderiales</taxon>
        <taxon>Oxalobacteraceae</taxon>
        <taxon>Telluria group</taxon>
        <taxon>Pseudoduganella</taxon>
    </lineage>
</organism>
<evidence type="ECO:0000313" key="2">
    <source>
        <dbReference type="Proteomes" id="UP000735592"/>
    </source>
</evidence>
<reference evidence="1 2" key="1">
    <citation type="submission" date="2019-11" db="EMBL/GenBank/DDBJ databases">
        <title>Type strains purchased from KCTC, JCM and DSMZ.</title>
        <authorList>
            <person name="Lu H."/>
        </authorList>
    </citation>
    <scope>NUCLEOTIDE SEQUENCE [LARGE SCALE GENOMIC DNA]</scope>
    <source>
        <strain evidence="1 2">DSM 103461</strain>
    </source>
</reference>